<dbReference type="AlphaFoldDB" id="A0A382BQ35"/>
<keyword evidence="1" id="KW-0812">Transmembrane</keyword>
<gene>
    <name evidence="2" type="ORF">METZ01_LOCUS168812</name>
</gene>
<organism evidence="2">
    <name type="scientific">marine metagenome</name>
    <dbReference type="NCBI Taxonomy" id="408172"/>
    <lineage>
        <taxon>unclassified sequences</taxon>
        <taxon>metagenomes</taxon>
        <taxon>ecological metagenomes</taxon>
    </lineage>
</organism>
<keyword evidence="1" id="KW-0472">Membrane</keyword>
<protein>
    <submittedName>
        <fullName evidence="2">Uncharacterized protein</fullName>
    </submittedName>
</protein>
<accession>A0A382BQ35</accession>
<proteinExistence type="predicted"/>
<feature type="transmembrane region" description="Helical" evidence="1">
    <location>
        <begin position="29"/>
        <end position="52"/>
    </location>
</feature>
<dbReference type="EMBL" id="UINC01030867">
    <property type="protein sequence ID" value="SVB15958.1"/>
    <property type="molecule type" value="Genomic_DNA"/>
</dbReference>
<evidence type="ECO:0000256" key="1">
    <source>
        <dbReference type="SAM" id="Phobius"/>
    </source>
</evidence>
<keyword evidence="1" id="KW-1133">Transmembrane helix</keyword>
<sequence>MGSNSDFGIKLFFKGYDELKAKSPSKARLVKLIFGLSVVGLIFGLVWSLHYVQCDLSHAKVCDRFVNI</sequence>
<name>A0A382BQ35_9ZZZZ</name>
<reference evidence="2" key="1">
    <citation type="submission" date="2018-05" db="EMBL/GenBank/DDBJ databases">
        <authorList>
            <person name="Lanie J.A."/>
            <person name="Ng W.-L."/>
            <person name="Kazmierczak K.M."/>
            <person name="Andrzejewski T.M."/>
            <person name="Davidsen T.M."/>
            <person name="Wayne K.J."/>
            <person name="Tettelin H."/>
            <person name="Glass J.I."/>
            <person name="Rusch D."/>
            <person name="Podicherti R."/>
            <person name="Tsui H.-C.T."/>
            <person name="Winkler M.E."/>
        </authorList>
    </citation>
    <scope>NUCLEOTIDE SEQUENCE</scope>
</reference>
<evidence type="ECO:0000313" key="2">
    <source>
        <dbReference type="EMBL" id="SVB15958.1"/>
    </source>
</evidence>